<dbReference type="AlphaFoldDB" id="X1GE79"/>
<organism evidence="1">
    <name type="scientific">marine sediment metagenome</name>
    <dbReference type="NCBI Taxonomy" id="412755"/>
    <lineage>
        <taxon>unclassified sequences</taxon>
        <taxon>metagenomes</taxon>
        <taxon>ecological metagenomes</taxon>
    </lineage>
</organism>
<name>X1GE79_9ZZZZ</name>
<sequence>MATSFNKTYSITLKFTYQDEAAITESDLNVGVLRTDIKKWIAGKVAHINKGNLSAHIVGSVTEA</sequence>
<evidence type="ECO:0000313" key="1">
    <source>
        <dbReference type="EMBL" id="GAH56201.1"/>
    </source>
</evidence>
<reference evidence="1" key="1">
    <citation type="journal article" date="2014" name="Front. Microbiol.">
        <title>High frequency of phylogenetically diverse reductive dehalogenase-homologous genes in deep subseafloor sedimentary metagenomes.</title>
        <authorList>
            <person name="Kawai M."/>
            <person name="Futagami T."/>
            <person name="Toyoda A."/>
            <person name="Takaki Y."/>
            <person name="Nishi S."/>
            <person name="Hori S."/>
            <person name="Arai W."/>
            <person name="Tsubouchi T."/>
            <person name="Morono Y."/>
            <person name="Uchiyama I."/>
            <person name="Ito T."/>
            <person name="Fujiyama A."/>
            <person name="Inagaki F."/>
            <person name="Takami H."/>
        </authorList>
    </citation>
    <scope>NUCLEOTIDE SEQUENCE</scope>
    <source>
        <strain evidence="1">Expedition CK06-06</strain>
    </source>
</reference>
<comment type="caution">
    <text evidence="1">The sequence shown here is derived from an EMBL/GenBank/DDBJ whole genome shotgun (WGS) entry which is preliminary data.</text>
</comment>
<gene>
    <name evidence="1" type="ORF">S03H2_30434</name>
</gene>
<accession>X1GE79</accession>
<protein>
    <submittedName>
        <fullName evidence="1">Uncharacterized protein</fullName>
    </submittedName>
</protein>
<dbReference type="EMBL" id="BARU01018415">
    <property type="protein sequence ID" value="GAH56201.1"/>
    <property type="molecule type" value="Genomic_DNA"/>
</dbReference>
<proteinExistence type="predicted"/>